<sequence>MRGPEGRACLSDLEAAKPPKWKERAQRWRSNRTEREAYLPPSPVCELRAEPSLRIVKWRNHRGGERSAFSFGSLFCTAVRWRSRR</sequence>
<dbReference type="AlphaFoldDB" id="A0A4V5ZXV2"/>
<organism evidence="1 2">
    <name type="scientific">Steinernema carpocapsae</name>
    <name type="common">Entomopathogenic nematode</name>
    <dbReference type="NCBI Taxonomy" id="34508"/>
    <lineage>
        <taxon>Eukaryota</taxon>
        <taxon>Metazoa</taxon>
        <taxon>Ecdysozoa</taxon>
        <taxon>Nematoda</taxon>
        <taxon>Chromadorea</taxon>
        <taxon>Rhabditida</taxon>
        <taxon>Tylenchina</taxon>
        <taxon>Panagrolaimomorpha</taxon>
        <taxon>Strongyloidoidea</taxon>
        <taxon>Steinernematidae</taxon>
        <taxon>Steinernema</taxon>
    </lineage>
</organism>
<reference evidence="1 2" key="1">
    <citation type="journal article" date="2015" name="Genome Biol.">
        <title>Comparative genomics of Steinernema reveals deeply conserved gene regulatory networks.</title>
        <authorList>
            <person name="Dillman A.R."/>
            <person name="Macchietto M."/>
            <person name="Porter C.F."/>
            <person name="Rogers A."/>
            <person name="Williams B."/>
            <person name="Antoshechkin I."/>
            <person name="Lee M.M."/>
            <person name="Goodwin Z."/>
            <person name="Lu X."/>
            <person name="Lewis E.E."/>
            <person name="Goodrich-Blair H."/>
            <person name="Stock S.P."/>
            <person name="Adams B.J."/>
            <person name="Sternberg P.W."/>
            <person name="Mortazavi A."/>
        </authorList>
    </citation>
    <scope>NUCLEOTIDE SEQUENCE [LARGE SCALE GENOMIC DNA]</scope>
    <source>
        <strain evidence="1 2">ALL</strain>
    </source>
</reference>
<protein>
    <submittedName>
        <fullName evidence="1">Uncharacterized protein</fullName>
    </submittedName>
</protein>
<evidence type="ECO:0000313" key="1">
    <source>
        <dbReference type="EMBL" id="TKR61225.1"/>
    </source>
</evidence>
<comment type="caution">
    <text evidence="1">The sequence shown here is derived from an EMBL/GenBank/DDBJ whole genome shotgun (WGS) entry which is preliminary data.</text>
</comment>
<dbReference type="EMBL" id="AZBU02000011">
    <property type="protein sequence ID" value="TKR61225.1"/>
    <property type="molecule type" value="Genomic_DNA"/>
</dbReference>
<accession>A0A4V5ZXV2</accession>
<evidence type="ECO:0000313" key="2">
    <source>
        <dbReference type="Proteomes" id="UP000298663"/>
    </source>
</evidence>
<keyword evidence="2" id="KW-1185">Reference proteome</keyword>
<dbReference type="Proteomes" id="UP000298663">
    <property type="component" value="Unassembled WGS sequence"/>
</dbReference>
<name>A0A4V5ZXV2_STECR</name>
<reference evidence="1 2" key="2">
    <citation type="journal article" date="2019" name="G3 (Bethesda)">
        <title>Hybrid Assembly of the Genome of the Entomopathogenic Nematode Steinernema carpocapsae Identifies the X-Chromosome.</title>
        <authorList>
            <person name="Serra L."/>
            <person name="Macchietto M."/>
            <person name="Macias-Munoz A."/>
            <person name="McGill C.J."/>
            <person name="Rodriguez I.M."/>
            <person name="Rodriguez B."/>
            <person name="Murad R."/>
            <person name="Mortazavi A."/>
        </authorList>
    </citation>
    <scope>NUCLEOTIDE SEQUENCE [LARGE SCALE GENOMIC DNA]</scope>
    <source>
        <strain evidence="1 2">ALL</strain>
    </source>
</reference>
<gene>
    <name evidence="1" type="ORF">L596_028365</name>
</gene>
<proteinExistence type="predicted"/>